<evidence type="ECO:0000259" key="1">
    <source>
        <dbReference type="Pfam" id="PF01979"/>
    </source>
</evidence>
<name>A0A4R4WI75_9ACTN</name>
<dbReference type="RefSeq" id="WP_132516491.1">
    <property type="nucleotide sequence ID" value="NZ_SMKP01000179.1"/>
</dbReference>
<protein>
    <submittedName>
        <fullName evidence="2">Amidohydrolase</fullName>
    </submittedName>
</protein>
<dbReference type="Proteomes" id="UP000294543">
    <property type="component" value="Unassembled WGS sequence"/>
</dbReference>
<keyword evidence="2" id="KW-0378">Hydrolase</keyword>
<feature type="domain" description="Amidohydrolase-related" evidence="1">
    <location>
        <begin position="52"/>
        <end position="379"/>
    </location>
</feature>
<comment type="caution">
    <text evidence="2">The sequence shown here is derived from an EMBL/GenBank/DDBJ whole genome shotgun (WGS) entry which is preliminary data.</text>
</comment>
<dbReference type="Pfam" id="PF01979">
    <property type="entry name" value="Amidohydro_1"/>
    <property type="match status" value="1"/>
</dbReference>
<sequence length="403" mass="43005">MNLAIVGGFVVPVDGDPIDGGTVLIEDGKITAVGRDVAVPEGTPVVDAGGGWVLPGFVEAHGHLGVYEEAEGWAGQDTNEMTDPNGARLRALDAINPADLGFADALSGGVTTAVIKPGSGNPIGGQTVAVKCWGRSVDEMLIREPVSVKSALGENPKRVYGDQQKLPSTRQGVAAVIRDAFMKAQDYRARRAAAEAEGKPFDRDGTLEILVRVLDGELPWCQHTHRADDIATALRLAAEFGYRVVINHGTEGHLLADTLAARNVPVIIGPLFTSRSKVELRQRSLRNPGILARAGVELAITTDHPVVPIHFLVHQATLAVKEGLDPAEALRSISLTPARIMGVDDRVGSLRPGLDGDVVIWSGDPLDVMSRAQRVFISGREVYSYTDGEPVVADPYYRESSDR</sequence>
<dbReference type="InterPro" id="IPR051781">
    <property type="entry name" value="Metallo-dep_Hydrolase"/>
</dbReference>
<dbReference type="GO" id="GO:0016810">
    <property type="term" value="F:hydrolase activity, acting on carbon-nitrogen (but not peptide) bonds"/>
    <property type="evidence" value="ECO:0007669"/>
    <property type="project" value="InterPro"/>
</dbReference>
<dbReference type="InterPro" id="IPR032466">
    <property type="entry name" value="Metal_Hydrolase"/>
</dbReference>
<gene>
    <name evidence="2" type="ORF">E1294_41440</name>
</gene>
<dbReference type="PANTHER" id="PTHR43135">
    <property type="entry name" value="ALPHA-D-RIBOSE 1-METHYLPHOSPHONATE 5-TRIPHOSPHATE DIPHOSPHATASE"/>
    <property type="match status" value="1"/>
</dbReference>
<evidence type="ECO:0000313" key="3">
    <source>
        <dbReference type="Proteomes" id="UP000294543"/>
    </source>
</evidence>
<dbReference type="OrthoDB" id="3451205at2"/>
<dbReference type="AlphaFoldDB" id="A0A4R4WI75"/>
<organism evidence="2 3">
    <name type="scientific">Nonomuraea diastatica</name>
    <dbReference type="NCBI Taxonomy" id="1848329"/>
    <lineage>
        <taxon>Bacteria</taxon>
        <taxon>Bacillati</taxon>
        <taxon>Actinomycetota</taxon>
        <taxon>Actinomycetes</taxon>
        <taxon>Streptosporangiales</taxon>
        <taxon>Streptosporangiaceae</taxon>
        <taxon>Nonomuraea</taxon>
    </lineage>
</organism>
<keyword evidence="3" id="KW-1185">Reference proteome</keyword>
<dbReference type="InterPro" id="IPR006680">
    <property type="entry name" value="Amidohydro-rel"/>
</dbReference>
<dbReference type="EMBL" id="SMKP01000179">
    <property type="protein sequence ID" value="TDD13290.1"/>
    <property type="molecule type" value="Genomic_DNA"/>
</dbReference>
<dbReference type="SUPFAM" id="SSF51338">
    <property type="entry name" value="Composite domain of metallo-dependent hydrolases"/>
    <property type="match status" value="1"/>
</dbReference>
<dbReference type="InterPro" id="IPR011059">
    <property type="entry name" value="Metal-dep_hydrolase_composite"/>
</dbReference>
<evidence type="ECO:0000313" key="2">
    <source>
        <dbReference type="EMBL" id="TDD13290.1"/>
    </source>
</evidence>
<dbReference type="Gene3D" id="3.20.20.140">
    <property type="entry name" value="Metal-dependent hydrolases"/>
    <property type="match status" value="1"/>
</dbReference>
<dbReference type="CDD" id="cd01309">
    <property type="entry name" value="Met_dep_hydrolase_C"/>
    <property type="match status" value="1"/>
</dbReference>
<dbReference type="SUPFAM" id="SSF51556">
    <property type="entry name" value="Metallo-dependent hydrolases"/>
    <property type="match status" value="1"/>
</dbReference>
<dbReference type="PANTHER" id="PTHR43135:SF3">
    <property type="entry name" value="ALPHA-D-RIBOSE 1-METHYLPHOSPHONATE 5-TRIPHOSPHATE DIPHOSPHATASE"/>
    <property type="match status" value="1"/>
</dbReference>
<reference evidence="2 3" key="1">
    <citation type="submission" date="2019-03" db="EMBL/GenBank/DDBJ databases">
        <title>Draft genome sequences of novel Actinobacteria.</title>
        <authorList>
            <person name="Sahin N."/>
            <person name="Ay H."/>
            <person name="Saygin H."/>
        </authorList>
    </citation>
    <scope>NUCLEOTIDE SEQUENCE [LARGE SCALE GENOMIC DNA]</scope>
    <source>
        <strain evidence="2 3">KC712</strain>
    </source>
</reference>
<proteinExistence type="predicted"/>
<accession>A0A4R4WI75</accession>